<evidence type="ECO:0000313" key="2">
    <source>
        <dbReference type="Proteomes" id="UP000245283"/>
    </source>
</evidence>
<organism evidence="1 2">
    <name type="scientific">Ancrocorticia populi</name>
    <dbReference type="NCBI Taxonomy" id="2175228"/>
    <lineage>
        <taxon>Bacteria</taxon>
        <taxon>Bacillati</taxon>
        <taxon>Actinomycetota</taxon>
        <taxon>Actinomycetes</taxon>
        <taxon>Actinomycetales</taxon>
        <taxon>Actinomycetaceae</taxon>
        <taxon>Ancrocorticia</taxon>
    </lineage>
</organism>
<dbReference type="OrthoDB" id="3215033at2"/>
<gene>
    <name evidence="1" type="ORF">DD236_10155</name>
</gene>
<keyword evidence="2" id="KW-1185">Reference proteome</keyword>
<name>A0A2V1K3Y6_9ACTO</name>
<dbReference type="EMBL" id="QETB01000005">
    <property type="protein sequence ID" value="PWF25791.1"/>
    <property type="molecule type" value="Genomic_DNA"/>
</dbReference>
<dbReference type="RefSeq" id="WP_109094280.1">
    <property type="nucleotide sequence ID" value="NZ_CAMELQ010000003.1"/>
</dbReference>
<proteinExistence type="predicted"/>
<accession>A0A2V1K3Y6</accession>
<dbReference type="Proteomes" id="UP000245283">
    <property type="component" value="Unassembled WGS sequence"/>
</dbReference>
<comment type="caution">
    <text evidence="1">The sequence shown here is derived from an EMBL/GenBank/DDBJ whole genome shotgun (WGS) entry which is preliminary data.</text>
</comment>
<protein>
    <submittedName>
        <fullName evidence="1">DUF3046 domain-containing protein</fullName>
    </submittedName>
</protein>
<sequence length="79" mass="9250">MRESEFWSAVQWTFPDGRGTSLTQDLVLFELGDKSPAEALAEGAAPQKVWEAMCRAMDLPEWYYYIHRVKPEERDRISR</sequence>
<dbReference type="Pfam" id="PF11248">
    <property type="entry name" value="DUF3046"/>
    <property type="match status" value="1"/>
</dbReference>
<dbReference type="InterPro" id="IPR021408">
    <property type="entry name" value="DUF3046"/>
</dbReference>
<reference evidence="2" key="1">
    <citation type="submission" date="2018-05" db="EMBL/GenBank/DDBJ databases">
        <authorList>
            <person name="Li Y."/>
        </authorList>
    </citation>
    <scope>NUCLEOTIDE SEQUENCE [LARGE SCALE GENOMIC DNA]</scope>
    <source>
        <strain evidence="2">sk1b4</strain>
    </source>
</reference>
<dbReference type="AlphaFoldDB" id="A0A2V1K3Y6"/>
<evidence type="ECO:0000313" key="1">
    <source>
        <dbReference type="EMBL" id="PWF25791.1"/>
    </source>
</evidence>